<dbReference type="PROSITE" id="PS50836">
    <property type="entry name" value="DOMON"/>
    <property type="match status" value="1"/>
</dbReference>
<dbReference type="PANTHER" id="PTHR46483:SF4">
    <property type="entry name" value="PHOSPHOLIPASE A1 PLIP2, CHLOROPLASTIC"/>
    <property type="match status" value="1"/>
</dbReference>
<dbReference type="GO" id="GO:0006629">
    <property type="term" value="P:lipid metabolic process"/>
    <property type="evidence" value="ECO:0007669"/>
    <property type="project" value="InterPro"/>
</dbReference>
<keyword evidence="2" id="KW-0813">Transport</keyword>
<dbReference type="Pfam" id="PF03188">
    <property type="entry name" value="Cytochrom_B561"/>
    <property type="match status" value="1"/>
</dbReference>
<feature type="transmembrane region" description="Helical" evidence="8">
    <location>
        <begin position="672"/>
        <end position="689"/>
    </location>
</feature>
<feature type="compositionally biased region" description="Basic and acidic residues" evidence="7">
    <location>
        <begin position="860"/>
        <end position="880"/>
    </location>
</feature>
<dbReference type="InterPro" id="IPR005018">
    <property type="entry name" value="DOMON_domain"/>
</dbReference>
<dbReference type="Gene3D" id="1.20.120.1770">
    <property type="match status" value="1"/>
</dbReference>
<dbReference type="CDD" id="cd00519">
    <property type="entry name" value="Lipase_3"/>
    <property type="match status" value="1"/>
</dbReference>
<dbReference type="PROSITE" id="PS50939">
    <property type="entry name" value="CYTOCHROME_B561"/>
    <property type="match status" value="1"/>
</dbReference>
<comment type="caution">
    <text evidence="12">The sequence shown here is derived from an EMBL/GenBank/DDBJ whole genome shotgun (WGS) entry which is preliminary data.</text>
</comment>
<evidence type="ECO:0000256" key="8">
    <source>
        <dbReference type="SAM" id="Phobius"/>
    </source>
</evidence>
<dbReference type="Gene3D" id="3.40.50.1820">
    <property type="entry name" value="alpha/beta hydrolase"/>
    <property type="match status" value="1"/>
</dbReference>
<feature type="domain" description="Cytochrome b561" evidence="11">
    <location>
        <begin position="561"/>
        <end position="761"/>
    </location>
</feature>
<evidence type="ECO:0000256" key="2">
    <source>
        <dbReference type="ARBA" id="ARBA00022448"/>
    </source>
</evidence>
<evidence type="ECO:0000256" key="6">
    <source>
        <dbReference type="ARBA" id="ARBA00023136"/>
    </source>
</evidence>
<evidence type="ECO:0000256" key="7">
    <source>
        <dbReference type="SAM" id="MobiDB-lite"/>
    </source>
</evidence>
<proteinExistence type="predicted"/>
<dbReference type="GO" id="GO:0008970">
    <property type="term" value="F:phospholipase A1 activity"/>
    <property type="evidence" value="ECO:0007669"/>
    <property type="project" value="InterPro"/>
</dbReference>
<dbReference type="GO" id="GO:0016020">
    <property type="term" value="C:membrane"/>
    <property type="evidence" value="ECO:0007669"/>
    <property type="project" value="UniProtKB-SubCell"/>
</dbReference>
<dbReference type="InterPro" id="IPR006593">
    <property type="entry name" value="Cyt_b561/ferric_Rdtase_TM"/>
</dbReference>
<evidence type="ECO:0000256" key="4">
    <source>
        <dbReference type="ARBA" id="ARBA00022982"/>
    </source>
</evidence>
<keyword evidence="4" id="KW-0249">Electron transport</keyword>
<evidence type="ECO:0000259" key="10">
    <source>
        <dbReference type="PROSITE" id="PS50836"/>
    </source>
</evidence>
<sequence>MGWGWWCQIALLLCAHSADARQQQPTVSLTNAASAKAVASLEVEAAPRFITLHNIRHVGGRIAVYCLDSSRPVEEALALPTIGDSALDWEQLHVGGAYSVQASLPDSAQLGCSQDSQVVAYCQDCDGHSTWLPVVHARAGSRSGSTIAFILSGAHQPAAVAPASIDAASRRRLLQQAAAEPAPLGSCLLQVGDKEQTFEGCVSVPLNPSTAYQVYYTIQPTPDGKTRWVGGLKIDAAALGGQWSGFGFPASPNTMIGTHAIIMKECQACPSGASVDGYNLVGYVPADNVAGSFPITDMSAAIAPDGSLVAAFTAELDQDPGQLLAAPFNFVYAIGTLAPDDSLLPHPSAERPYGGKTMLLKAGMANGAPAPALGSEVQAPAAAIPVSDPSPVSDPFPSPAAVEASAADTSNCQLSVDGADLSFAACTPISGIGTDYTLMWSLEVPADGGPNSTLTLGLRAAAGGWVAVGFPAVPARMRGGSAMVLKTCPSCASGAEMNDYYLAAQSTAGVQPPSKLKVSGASGAMGSDGFMTGTIKVHLDSMAAANPAFPIILAAGPVSSDDQLLQHTVHGASSVSWVSGTSSGVQGEPANIAAMKSAHAWLMAVGWGLLIPLGILTARHGKEFKPPLWFHLHRALQVLGLACALAGFILIFEAVRQATGTSVSTYTTHRRLGIAAMSMGLFQLLALVLRPRPGTRLRKYWEPVHHWVGRAAAMVAVANIYEGIINVRQVGTWAVATYSVVFGLIMVLGLGLDVHKLLAARRQPPAALSNGNGAGDREKASLDGSSQLKQPADTNLLHSSGAGDGVSHRERSAVRVSAVLVPVDRSQAASRASPPSGFSTLFAAFRASQRASDALSSLEDATKRRAEQADAIEEREKAAKDAGPLPDISSYLRPAGVMEARYVRLLSSLSALTYHLDRLTPSSLMRRHRLKLVSTSKICSLRLREPRASPADAVVLGDAMAGDPLAVMKAQQQIAASAERAGTSLAMRAVARVAPLSSTASLSSLDQPAGEVEGKEAAGQSPYDRVAASLSAAASAATAAAQGVYSAAVPYAGPLANNITTFTASITSSLPIQSVSQQLQSAAGVGHSSAIATVATVSAALESSWSPKGRLPKECQSPTEWFIADDTAAHTRYFVIQGSDTVDHWRVNLTFDPVIFEDEALGVKVHRGVYEAAGLLYDRFLPLVQDHLASSPFAKVAFTGHSLGGSLGTVLMLMFVRRGVLPLSAISPVYTFGAPAVFCEGSRGCDCPSSTDSAASEDEAAAQPATGAAGGLLQALRLPEGAVRNVFMHRDIVPRAFACDYSLVADLLKRVSESFRDHRCLNSSRTVMFDFIGKAMVLQPADSHTFAAREGDHPLLPPGPGLYVVREPTPFNTVAATLRRDAGYVRQAVHQAICNLASPPLPGPPSVLVPLAPAKLSARATAKAAKAQQPCRAVHSAREALWEFMNIPHPLDILADPGAYGNQGAISRFHDPDNYSRALGGVLFARGTSLHRLVSNATTSGMRYFAPPLDAAQQRAAAAAVAAMVAAPADVASSDTDARRPCHGGKQLLRMSRRRPSSAQLA</sequence>
<dbReference type="OrthoDB" id="511341at2759"/>
<feature type="region of interest" description="Disordered" evidence="7">
    <location>
        <begin position="765"/>
        <end position="809"/>
    </location>
</feature>
<dbReference type="EMBL" id="SIDB01000008">
    <property type="protein sequence ID" value="KAI3429581.1"/>
    <property type="molecule type" value="Genomic_DNA"/>
</dbReference>
<dbReference type="CDD" id="cd08760">
    <property type="entry name" value="Cyt_b561_FRRS1_like"/>
    <property type="match status" value="1"/>
</dbReference>
<evidence type="ECO:0000259" key="11">
    <source>
        <dbReference type="PROSITE" id="PS50939"/>
    </source>
</evidence>
<gene>
    <name evidence="12" type="ORF">D9Q98_005667</name>
</gene>
<feature type="region of interest" description="Disordered" evidence="7">
    <location>
        <begin position="1532"/>
        <end position="1562"/>
    </location>
</feature>
<feature type="chain" id="PRO_5039242048" evidence="9">
    <location>
        <begin position="21"/>
        <end position="1562"/>
    </location>
</feature>
<evidence type="ECO:0000313" key="13">
    <source>
        <dbReference type="Proteomes" id="UP001055712"/>
    </source>
</evidence>
<keyword evidence="5 8" id="KW-1133">Transmembrane helix</keyword>
<feature type="compositionally biased region" description="Polar residues" evidence="7">
    <location>
        <begin position="783"/>
        <end position="798"/>
    </location>
</feature>
<dbReference type="SUPFAM" id="SSF53474">
    <property type="entry name" value="alpha/beta-Hydrolases"/>
    <property type="match status" value="1"/>
</dbReference>
<keyword evidence="13" id="KW-1185">Reference proteome</keyword>
<dbReference type="PANTHER" id="PTHR46483">
    <property type="entry name" value="PHOSPHOLIPASE A1 PLIP2, CHLOROPLASTIC"/>
    <property type="match status" value="1"/>
</dbReference>
<reference evidence="12" key="2">
    <citation type="submission" date="2020-11" db="EMBL/GenBank/DDBJ databases">
        <authorList>
            <person name="Cecchin M."/>
            <person name="Marcolungo L."/>
            <person name="Rossato M."/>
            <person name="Girolomoni L."/>
            <person name="Cosentino E."/>
            <person name="Cuine S."/>
            <person name="Li-Beisson Y."/>
            <person name="Delledonne M."/>
            <person name="Ballottari M."/>
        </authorList>
    </citation>
    <scope>NUCLEOTIDE SEQUENCE</scope>
    <source>
        <strain evidence="12">211/11P</strain>
        <tissue evidence="12">Whole cell</tissue>
    </source>
</reference>
<dbReference type="InterPro" id="IPR002921">
    <property type="entry name" value="Fungal_lipase-type"/>
</dbReference>
<reference evidence="12" key="1">
    <citation type="journal article" date="2019" name="Plant J.">
        <title>Chlorella vulgaris genome assembly and annotation reveals the molecular basis for metabolic acclimation to high light conditions.</title>
        <authorList>
            <person name="Cecchin M."/>
            <person name="Marcolungo L."/>
            <person name="Rossato M."/>
            <person name="Girolomoni L."/>
            <person name="Cosentino E."/>
            <person name="Cuine S."/>
            <person name="Li-Beisson Y."/>
            <person name="Delledonne M."/>
            <person name="Ballottari M."/>
        </authorList>
    </citation>
    <scope>NUCLEOTIDE SEQUENCE</scope>
    <source>
        <strain evidence="12">211/11P</strain>
    </source>
</reference>
<evidence type="ECO:0000256" key="9">
    <source>
        <dbReference type="SAM" id="SignalP"/>
    </source>
</evidence>
<dbReference type="Pfam" id="PF01764">
    <property type="entry name" value="Lipase_3"/>
    <property type="match status" value="1"/>
</dbReference>
<evidence type="ECO:0000256" key="1">
    <source>
        <dbReference type="ARBA" id="ARBA00004370"/>
    </source>
</evidence>
<keyword evidence="9" id="KW-0732">Signal</keyword>
<feature type="signal peptide" evidence="9">
    <location>
        <begin position="1"/>
        <end position="20"/>
    </location>
</feature>
<feature type="transmembrane region" description="Helical" evidence="8">
    <location>
        <begin position="628"/>
        <end position="652"/>
    </location>
</feature>
<evidence type="ECO:0000313" key="12">
    <source>
        <dbReference type="EMBL" id="KAI3429581.1"/>
    </source>
</evidence>
<dbReference type="InterPro" id="IPR043367">
    <property type="entry name" value="PLIP1/2/3"/>
</dbReference>
<organism evidence="12 13">
    <name type="scientific">Chlorella vulgaris</name>
    <name type="common">Green alga</name>
    <dbReference type="NCBI Taxonomy" id="3077"/>
    <lineage>
        <taxon>Eukaryota</taxon>
        <taxon>Viridiplantae</taxon>
        <taxon>Chlorophyta</taxon>
        <taxon>core chlorophytes</taxon>
        <taxon>Trebouxiophyceae</taxon>
        <taxon>Chlorellales</taxon>
        <taxon>Chlorellaceae</taxon>
        <taxon>Chlorella clade</taxon>
        <taxon>Chlorella</taxon>
    </lineage>
</organism>
<accession>A0A9D4TMA2</accession>
<feature type="domain" description="DOMON" evidence="10">
    <location>
        <begin position="434"/>
        <end position="556"/>
    </location>
</feature>
<evidence type="ECO:0000256" key="5">
    <source>
        <dbReference type="ARBA" id="ARBA00022989"/>
    </source>
</evidence>
<feature type="region of interest" description="Disordered" evidence="7">
    <location>
        <begin position="855"/>
        <end position="880"/>
    </location>
</feature>
<dbReference type="InterPro" id="IPR029058">
    <property type="entry name" value="AB_hydrolase_fold"/>
</dbReference>
<keyword evidence="6 8" id="KW-0472">Membrane</keyword>
<dbReference type="Proteomes" id="UP001055712">
    <property type="component" value="Unassembled WGS sequence"/>
</dbReference>
<feature type="transmembrane region" description="Helical" evidence="8">
    <location>
        <begin position="730"/>
        <end position="752"/>
    </location>
</feature>
<keyword evidence="3 8" id="KW-0812">Transmembrane</keyword>
<protein>
    <submittedName>
        <fullName evidence="12">Uncharacterized protein</fullName>
    </submittedName>
</protein>
<evidence type="ECO:0000256" key="3">
    <source>
        <dbReference type="ARBA" id="ARBA00022692"/>
    </source>
</evidence>
<comment type="subcellular location">
    <subcellularLocation>
        <location evidence="1">Membrane</location>
    </subcellularLocation>
</comment>
<dbReference type="SMART" id="SM00665">
    <property type="entry name" value="B561"/>
    <property type="match status" value="1"/>
</dbReference>
<feature type="transmembrane region" description="Helical" evidence="8">
    <location>
        <begin position="598"/>
        <end position="616"/>
    </location>
</feature>
<name>A0A9D4TMA2_CHLVU</name>